<reference evidence="1" key="1">
    <citation type="submission" date="2020-10" db="EMBL/GenBank/DDBJ databases">
        <authorList>
            <person name="Sedaghatjoo S."/>
        </authorList>
    </citation>
    <scope>NUCLEOTIDE SEQUENCE</scope>
    <source>
        <strain evidence="1">AZH3</strain>
    </source>
</reference>
<comment type="caution">
    <text evidence="1">The sequence shown here is derived from an EMBL/GenBank/DDBJ whole genome shotgun (WGS) entry which is preliminary data.</text>
</comment>
<organism evidence="1 2">
    <name type="scientific">Tilletia caries</name>
    <name type="common">wheat bunt fungus</name>
    <dbReference type="NCBI Taxonomy" id="13290"/>
    <lineage>
        <taxon>Eukaryota</taxon>
        <taxon>Fungi</taxon>
        <taxon>Dikarya</taxon>
        <taxon>Basidiomycota</taxon>
        <taxon>Ustilaginomycotina</taxon>
        <taxon>Exobasidiomycetes</taxon>
        <taxon>Tilletiales</taxon>
        <taxon>Tilletiaceae</taxon>
        <taxon>Tilletia</taxon>
    </lineage>
</organism>
<sequence>MSVPVAVVETDRRVQGWAAELALSADSPPAEQPPSSPIIPESAAPIVDVDDRPERVAAFVARYNHVNDWPQAYHGRPQSSDPHAHPLWKCPLVQMNARRRYEEFFLHLDHQVNFIDQTWSRYDLLKFIQDTVIEGLLILPDVDVDMRENLRGGNFG</sequence>
<protein>
    <recommendedName>
        <fullName evidence="3">PiggyBac transposable element-derived protein domain-containing protein</fullName>
    </recommendedName>
</protein>
<keyword evidence="2" id="KW-1185">Reference proteome</keyword>
<evidence type="ECO:0000313" key="1">
    <source>
        <dbReference type="EMBL" id="CAD6924712.1"/>
    </source>
</evidence>
<gene>
    <name evidence="1" type="ORF">JKIAZH3_G4471</name>
</gene>
<dbReference type="EMBL" id="CAJHJG010002930">
    <property type="protein sequence ID" value="CAD6924712.1"/>
    <property type="molecule type" value="Genomic_DNA"/>
</dbReference>
<name>A0ABN7IZI6_9BASI</name>
<evidence type="ECO:0008006" key="3">
    <source>
        <dbReference type="Google" id="ProtNLM"/>
    </source>
</evidence>
<proteinExistence type="predicted"/>
<dbReference type="Proteomes" id="UP000836402">
    <property type="component" value="Unassembled WGS sequence"/>
</dbReference>
<evidence type="ECO:0000313" key="2">
    <source>
        <dbReference type="Proteomes" id="UP000836402"/>
    </source>
</evidence>
<accession>A0ABN7IZI6</accession>